<keyword evidence="3" id="KW-1185">Reference proteome</keyword>
<sequence>MRLTEEQIRFIDSYLKNAGVEYLDIRCEMTDHVAAALEEQEGEFMDNFKAYMLRHKKGLLASNRKFRRIAGRKAVLLLLRNLAGLRFLIMLATIISVTYLMVQAYDLETVTDNFFTGFMLFFVVMVIYYWYIRLSGRSKFSVANSVIGISSFVIYLAIIAFRAERWMENEFIPAYYGFFLVFMIEVVLTFRQLKKKYELQYGS</sequence>
<reference evidence="2 3" key="1">
    <citation type="submission" date="2018-04" db="EMBL/GenBank/DDBJ databases">
        <title>Genome sequencing of Flavobacterium sp. HYN0059.</title>
        <authorList>
            <person name="Yi H."/>
            <person name="Baek C."/>
        </authorList>
    </citation>
    <scope>NUCLEOTIDE SEQUENCE [LARGE SCALE GENOMIC DNA]</scope>
    <source>
        <strain evidence="2 3">HYN0059</strain>
    </source>
</reference>
<feature type="transmembrane region" description="Helical" evidence="1">
    <location>
        <begin position="173"/>
        <end position="190"/>
    </location>
</feature>
<gene>
    <name evidence="2" type="ORF">HYN59_04730</name>
</gene>
<feature type="transmembrane region" description="Helical" evidence="1">
    <location>
        <begin position="74"/>
        <end position="102"/>
    </location>
</feature>
<dbReference type="RefSeq" id="WP_108777170.1">
    <property type="nucleotide sequence ID" value="NZ_CP029186.1"/>
</dbReference>
<evidence type="ECO:0000313" key="2">
    <source>
        <dbReference type="EMBL" id="AWH84464.1"/>
    </source>
</evidence>
<keyword evidence="1" id="KW-0472">Membrane</keyword>
<evidence type="ECO:0000256" key="1">
    <source>
        <dbReference type="SAM" id="Phobius"/>
    </source>
</evidence>
<accession>A0A2S1QVP5</accession>
<protein>
    <submittedName>
        <fullName evidence="2">Uncharacterized protein</fullName>
    </submittedName>
</protein>
<proteinExistence type="predicted"/>
<feature type="transmembrane region" description="Helical" evidence="1">
    <location>
        <begin position="114"/>
        <end position="131"/>
    </location>
</feature>
<name>A0A2S1QVP5_9FLAO</name>
<keyword evidence="1" id="KW-1133">Transmembrane helix</keyword>
<evidence type="ECO:0000313" key="3">
    <source>
        <dbReference type="Proteomes" id="UP000244929"/>
    </source>
</evidence>
<dbReference type="Proteomes" id="UP000244929">
    <property type="component" value="Chromosome"/>
</dbReference>
<dbReference type="OrthoDB" id="1345503at2"/>
<dbReference type="KEGG" id="falb:HYN59_04730"/>
<keyword evidence="1" id="KW-0812">Transmembrane</keyword>
<organism evidence="2 3">
    <name type="scientific">Flavobacterium album</name>
    <dbReference type="NCBI Taxonomy" id="2175091"/>
    <lineage>
        <taxon>Bacteria</taxon>
        <taxon>Pseudomonadati</taxon>
        <taxon>Bacteroidota</taxon>
        <taxon>Flavobacteriia</taxon>
        <taxon>Flavobacteriales</taxon>
        <taxon>Flavobacteriaceae</taxon>
        <taxon>Flavobacterium</taxon>
    </lineage>
</organism>
<dbReference type="EMBL" id="CP029186">
    <property type="protein sequence ID" value="AWH84464.1"/>
    <property type="molecule type" value="Genomic_DNA"/>
</dbReference>
<feature type="transmembrane region" description="Helical" evidence="1">
    <location>
        <begin position="143"/>
        <end position="161"/>
    </location>
</feature>
<dbReference type="AlphaFoldDB" id="A0A2S1QVP5"/>